<dbReference type="CDD" id="cd05802">
    <property type="entry name" value="GlmM"/>
    <property type="match status" value="1"/>
</dbReference>
<dbReference type="InterPro" id="IPR006352">
    <property type="entry name" value="GlmM_bact"/>
</dbReference>
<dbReference type="InterPro" id="IPR050060">
    <property type="entry name" value="Phosphoglucosamine_mutase"/>
</dbReference>
<dbReference type="EC" id="5.4.2.10" evidence="7"/>
<evidence type="ECO:0000259" key="12">
    <source>
        <dbReference type="Pfam" id="PF02880"/>
    </source>
</evidence>
<dbReference type="InterPro" id="IPR016066">
    <property type="entry name" value="A-D-PHexomutase_CS"/>
</dbReference>
<dbReference type="Pfam" id="PF02878">
    <property type="entry name" value="PGM_PMM_I"/>
    <property type="match status" value="1"/>
</dbReference>
<evidence type="ECO:0000256" key="5">
    <source>
        <dbReference type="ARBA" id="ARBA00022842"/>
    </source>
</evidence>
<feature type="domain" description="Alpha-D-phosphohexomutase alpha/beta/alpha" evidence="11">
    <location>
        <begin position="155"/>
        <end position="251"/>
    </location>
</feature>
<reference evidence="13" key="1">
    <citation type="submission" date="2019-08" db="EMBL/GenBank/DDBJ databases">
        <authorList>
            <person name="Kucharzyk K."/>
            <person name="Murdoch R.W."/>
            <person name="Higgins S."/>
            <person name="Loffler F."/>
        </authorList>
    </citation>
    <scope>NUCLEOTIDE SEQUENCE</scope>
</reference>
<dbReference type="GO" id="GO:0005975">
    <property type="term" value="P:carbohydrate metabolic process"/>
    <property type="evidence" value="ECO:0007669"/>
    <property type="project" value="InterPro"/>
</dbReference>
<evidence type="ECO:0000256" key="6">
    <source>
        <dbReference type="ARBA" id="ARBA00023235"/>
    </source>
</evidence>
<sequence>MGRYFGTDGFRGKANETLTAEQAFKVGRYLGYYFSRQPAGRIIVGRDTRLSGSMLESAIAAGITPGGCHVDLLGVCPTPAIAYLVSHNDYSCGVMISASHNPYYDNGIKVFNARGMKLEAAIEQLIEDYLDGRETIPYALSDHIQTVTYHPEYLDQYLDFIRSLFDFDLAEYKIVCDLANGSATATAVRLLSKFRAQLTVINDRPDGLNINTQCGSTHPEGLVQLMKTGRYDLGLAFDGDADRLIAVDETGGLIDGDKALYVLGKQMIAHHQLKDQTIVTTVMANFGLYKCLEHEQIKYEKTAVGDKYVYDCMLKNDYKLGGEQSGHIIFKDLMTTGDGLLTAMKLLEVLHETKRKMSELAKPLFIYPQLLVNLKVKDKKTVLDDQEIQELIDQIQDELGQDGRILVRPSGTEPLIRIMVEAKRDEICHHHVYRVVDLIEQKGL</sequence>
<dbReference type="FunFam" id="3.40.120.10:FF:000001">
    <property type="entry name" value="Phosphoglucosamine mutase"/>
    <property type="match status" value="1"/>
</dbReference>
<dbReference type="SUPFAM" id="SSF53738">
    <property type="entry name" value="Phosphoglucomutase, first 3 domains"/>
    <property type="match status" value="3"/>
</dbReference>
<keyword evidence="3" id="KW-0597">Phosphoprotein</keyword>
<evidence type="ECO:0000256" key="4">
    <source>
        <dbReference type="ARBA" id="ARBA00022723"/>
    </source>
</evidence>
<dbReference type="NCBIfam" id="TIGR01455">
    <property type="entry name" value="glmM"/>
    <property type="match status" value="1"/>
</dbReference>
<keyword evidence="6 13" id="KW-0413">Isomerase</keyword>
<dbReference type="GO" id="GO:0004615">
    <property type="term" value="F:phosphomannomutase activity"/>
    <property type="evidence" value="ECO:0007669"/>
    <property type="project" value="TreeGrafter"/>
</dbReference>
<organism evidence="13">
    <name type="scientific">bioreactor metagenome</name>
    <dbReference type="NCBI Taxonomy" id="1076179"/>
    <lineage>
        <taxon>unclassified sequences</taxon>
        <taxon>metagenomes</taxon>
        <taxon>ecological metagenomes</taxon>
    </lineage>
</organism>
<dbReference type="AlphaFoldDB" id="A0A644ZN87"/>
<accession>A0A644ZN87</accession>
<dbReference type="GO" id="GO:0009252">
    <property type="term" value="P:peptidoglycan biosynthetic process"/>
    <property type="evidence" value="ECO:0007669"/>
    <property type="project" value="TreeGrafter"/>
</dbReference>
<keyword evidence="4" id="KW-0479">Metal-binding</keyword>
<dbReference type="FunFam" id="3.40.120.10:FF:000002">
    <property type="entry name" value="Phosphoglucosamine mutase"/>
    <property type="match status" value="1"/>
</dbReference>
<dbReference type="GO" id="GO:0005829">
    <property type="term" value="C:cytosol"/>
    <property type="evidence" value="ECO:0007669"/>
    <property type="project" value="TreeGrafter"/>
</dbReference>
<dbReference type="InterPro" id="IPR005845">
    <property type="entry name" value="A-D-PHexomutase_a/b/a-II"/>
</dbReference>
<dbReference type="InterPro" id="IPR016055">
    <property type="entry name" value="A-D-PHexomutase_a/b/a-I/II/III"/>
</dbReference>
<evidence type="ECO:0000259" key="11">
    <source>
        <dbReference type="Pfam" id="PF02879"/>
    </source>
</evidence>
<dbReference type="GO" id="GO:0006048">
    <property type="term" value="P:UDP-N-acetylglucosamine biosynthetic process"/>
    <property type="evidence" value="ECO:0007669"/>
    <property type="project" value="TreeGrafter"/>
</dbReference>
<dbReference type="PANTHER" id="PTHR42946:SF1">
    <property type="entry name" value="PHOSPHOGLUCOMUTASE (ALPHA-D-GLUCOSE-1,6-BISPHOSPHATE-DEPENDENT)"/>
    <property type="match status" value="1"/>
</dbReference>
<feature type="domain" description="Alpha-D-phosphohexomutase alpha/beta/alpha" evidence="10">
    <location>
        <begin position="3"/>
        <end position="131"/>
    </location>
</feature>
<dbReference type="EMBL" id="VSSQ01008557">
    <property type="protein sequence ID" value="MPM39194.1"/>
    <property type="molecule type" value="Genomic_DNA"/>
</dbReference>
<dbReference type="InterPro" id="IPR005841">
    <property type="entry name" value="Alpha-D-phosphohexomutase_SF"/>
</dbReference>
<evidence type="ECO:0000256" key="7">
    <source>
        <dbReference type="ARBA" id="ARBA00066330"/>
    </source>
</evidence>
<feature type="domain" description="Alpha-D-phosphohexomutase C-terminal" evidence="9">
    <location>
        <begin position="371"/>
        <end position="426"/>
    </location>
</feature>
<dbReference type="PROSITE" id="PS00710">
    <property type="entry name" value="PGM_PMM"/>
    <property type="match status" value="1"/>
</dbReference>
<dbReference type="Gene3D" id="3.30.310.50">
    <property type="entry name" value="Alpha-D-phosphohexomutase, C-terminal domain"/>
    <property type="match status" value="1"/>
</dbReference>
<dbReference type="InterPro" id="IPR036900">
    <property type="entry name" value="A-D-PHexomutase_C_sf"/>
</dbReference>
<dbReference type="HAMAP" id="MF_01554_B">
    <property type="entry name" value="GlmM_B"/>
    <property type="match status" value="1"/>
</dbReference>
<protein>
    <recommendedName>
        <fullName evidence="8">Phosphoglucosamine mutase</fullName>
        <ecNumber evidence="7">5.4.2.10</ecNumber>
    </recommendedName>
</protein>
<dbReference type="Pfam" id="PF02880">
    <property type="entry name" value="PGM_PMM_III"/>
    <property type="match status" value="1"/>
</dbReference>
<dbReference type="Pfam" id="PF00408">
    <property type="entry name" value="PGM_PMM_IV"/>
    <property type="match status" value="1"/>
</dbReference>
<evidence type="ECO:0000256" key="3">
    <source>
        <dbReference type="ARBA" id="ARBA00022553"/>
    </source>
</evidence>
<proteinExistence type="inferred from homology"/>
<dbReference type="PRINTS" id="PR00509">
    <property type="entry name" value="PGMPMM"/>
</dbReference>
<dbReference type="Gene3D" id="3.40.120.10">
    <property type="entry name" value="Alpha-D-Glucose-1,6-Bisphosphate, subunit A, domain 3"/>
    <property type="match status" value="3"/>
</dbReference>
<dbReference type="PANTHER" id="PTHR42946">
    <property type="entry name" value="PHOSPHOHEXOSE MUTASE"/>
    <property type="match status" value="1"/>
</dbReference>
<dbReference type="InterPro" id="IPR005844">
    <property type="entry name" value="A-D-PHexomutase_a/b/a-I"/>
</dbReference>
<evidence type="ECO:0000256" key="2">
    <source>
        <dbReference type="ARBA" id="ARBA00010231"/>
    </source>
</evidence>
<dbReference type="GO" id="GO:0008966">
    <property type="term" value="F:phosphoglucosamine mutase activity"/>
    <property type="evidence" value="ECO:0007669"/>
    <property type="project" value="UniProtKB-EC"/>
</dbReference>
<feature type="domain" description="Alpha-D-phosphohexomutase alpha/beta/alpha" evidence="12">
    <location>
        <begin position="255"/>
        <end position="362"/>
    </location>
</feature>
<comment type="similarity">
    <text evidence="2">Belongs to the phosphohexose mutase family.</text>
</comment>
<evidence type="ECO:0000259" key="10">
    <source>
        <dbReference type="Pfam" id="PF02878"/>
    </source>
</evidence>
<evidence type="ECO:0000256" key="1">
    <source>
        <dbReference type="ARBA" id="ARBA00001946"/>
    </source>
</evidence>
<comment type="cofactor">
    <cofactor evidence="1">
        <name>Mg(2+)</name>
        <dbReference type="ChEBI" id="CHEBI:18420"/>
    </cofactor>
</comment>
<dbReference type="InterPro" id="IPR005843">
    <property type="entry name" value="A-D-PHexomutase_C"/>
</dbReference>
<gene>
    <name evidence="13" type="primary">glmM_22</name>
    <name evidence="13" type="ORF">SDC9_85827</name>
</gene>
<dbReference type="GO" id="GO:0000287">
    <property type="term" value="F:magnesium ion binding"/>
    <property type="evidence" value="ECO:0007669"/>
    <property type="project" value="InterPro"/>
</dbReference>
<comment type="caution">
    <text evidence="13">The sequence shown here is derived from an EMBL/GenBank/DDBJ whole genome shotgun (WGS) entry which is preliminary data.</text>
</comment>
<evidence type="ECO:0000259" key="9">
    <source>
        <dbReference type="Pfam" id="PF00408"/>
    </source>
</evidence>
<dbReference type="Pfam" id="PF02879">
    <property type="entry name" value="PGM_PMM_II"/>
    <property type="match status" value="1"/>
</dbReference>
<keyword evidence="5" id="KW-0460">Magnesium</keyword>
<evidence type="ECO:0000256" key="8">
    <source>
        <dbReference type="ARBA" id="ARBA00068193"/>
    </source>
</evidence>
<dbReference type="SUPFAM" id="SSF55957">
    <property type="entry name" value="Phosphoglucomutase, C-terminal domain"/>
    <property type="match status" value="1"/>
</dbReference>
<name>A0A644ZN87_9ZZZZ</name>
<evidence type="ECO:0000313" key="13">
    <source>
        <dbReference type="EMBL" id="MPM39194.1"/>
    </source>
</evidence>
<dbReference type="FunFam" id="3.30.310.50:FF:000001">
    <property type="entry name" value="Phosphoglucosamine mutase"/>
    <property type="match status" value="1"/>
</dbReference>
<dbReference type="InterPro" id="IPR005846">
    <property type="entry name" value="A-D-PHexomutase_a/b/a-III"/>
</dbReference>